<dbReference type="InterPro" id="IPR000055">
    <property type="entry name" value="Restrct_endonuc_typeI_TRD"/>
</dbReference>
<feature type="domain" description="Type I restriction modification DNA specificity" evidence="5">
    <location>
        <begin position="3"/>
        <end position="41"/>
    </location>
</feature>
<evidence type="ECO:0000259" key="5">
    <source>
        <dbReference type="Pfam" id="PF01420"/>
    </source>
</evidence>
<dbReference type="AlphaFoldDB" id="A0A6M0CXI9"/>
<dbReference type="GO" id="GO:0003677">
    <property type="term" value="F:DNA binding"/>
    <property type="evidence" value="ECO:0007669"/>
    <property type="project" value="UniProtKB-KW"/>
</dbReference>
<organism evidence="6 7">
    <name type="scientific">Pseudomonas brassicae</name>
    <dbReference type="NCBI Taxonomy" id="2708063"/>
    <lineage>
        <taxon>Bacteria</taxon>
        <taxon>Pseudomonadati</taxon>
        <taxon>Pseudomonadota</taxon>
        <taxon>Gammaproteobacteria</taxon>
        <taxon>Pseudomonadales</taxon>
        <taxon>Pseudomonadaceae</taxon>
        <taxon>Pseudomonas</taxon>
    </lineage>
</organism>
<accession>A0A6M0CXI9</accession>
<gene>
    <name evidence="6" type="ORF">G3435_25125</name>
</gene>
<protein>
    <recommendedName>
        <fullName evidence="5">Type I restriction modification DNA specificity domain-containing protein</fullName>
    </recommendedName>
</protein>
<dbReference type="EMBL" id="JAAHBV010000756">
    <property type="protein sequence ID" value="NER62348.1"/>
    <property type="molecule type" value="Genomic_DNA"/>
</dbReference>
<dbReference type="Gene3D" id="3.90.220.20">
    <property type="entry name" value="DNA methylase specificity domains"/>
    <property type="match status" value="1"/>
</dbReference>
<dbReference type="SUPFAM" id="SSF116734">
    <property type="entry name" value="DNA methylase specificity domain"/>
    <property type="match status" value="1"/>
</dbReference>
<evidence type="ECO:0000256" key="1">
    <source>
        <dbReference type="ARBA" id="ARBA00010923"/>
    </source>
</evidence>
<dbReference type="InterPro" id="IPR052021">
    <property type="entry name" value="Type-I_RS_S_subunit"/>
</dbReference>
<evidence type="ECO:0000313" key="6">
    <source>
        <dbReference type="EMBL" id="NER62348.1"/>
    </source>
</evidence>
<evidence type="ECO:0000256" key="4">
    <source>
        <dbReference type="SAM" id="Coils"/>
    </source>
</evidence>
<proteinExistence type="inferred from homology"/>
<comment type="caution">
    <text evidence="6">The sequence shown here is derived from an EMBL/GenBank/DDBJ whole genome shotgun (WGS) entry which is preliminary data.</text>
</comment>
<dbReference type="Proteomes" id="UP000480410">
    <property type="component" value="Unassembled WGS sequence"/>
</dbReference>
<dbReference type="Pfam" id="PF01420">
    <property type="entry name" value="Methylase_S"/>
    <property type="match status" value="1"/>
</dbReference>
<feature type="coiled-coil region" evidence="4">
    <location>
        <begin position="19"/>
        <end position="53"/>
    </location>
</feature>
<evidence type="ECO:0000256" key="3">
    <source>
        <dbReference type="ARBA" id="ARBA00023125"/>
    </source>
</evidence>
<dbReference type="GO" id="GO:0009307">
    <property type="term" value="P:DNA restriction-modification system"/>
    <property type="evidence" value="ECO:0007669"/>
    <property type="project" value="UniProtKB-KW"/>
</dbReference>
<evidence type="ECO:0000313" key="7">
    <source>
        <dbReference type="Proteomes" id="UP000480410"/>
    </source>
</evidence>
<dbReference type="Gene3D" id="1.10.287.1120">
    <property type="entry name" value="Bipartite methylase S protein"/>
    <property type="match status" value="1"/>
</dbReference>
<name>A0A6M0CXI9_9PSED</name>
<dbReference type="PANTHER" id="PTHR30408">
    <property type="entry name" value="TYPE-1 RESTRICTION ENZYME ECOKI SPECIFICITY PROTEIN"/>
    <property type="match status" value="1"/>
</dbReference>
<keyword evidence="4" id="KW-0175">Coiled coil</keyword>
<sequence length="70" mass="7782">MGLSALAKIVIPLPPLEEQKKITQNLDGVDAKLNALEKKLANYQALKRGLMQKLLTGEWRVKLDRTIANA</sequence>
<evidence type="ECO:0000256" key="2">
    <source>
        <dbReference type="ARBA" id="ARBA00022747"/>
    </source>
</evidence>
<comment type="similarity">
    <text evidence="1">Belongs to the type-I restriction system S methylase family.</text>
</comment>
<keyword evidence="3" id="KW-0238">DNA-binding</keyword>
<reference evidence="6 7" key="1">
    <citation type="submission" date="2020-02" db="EMBL/GenBank/DDBJ databases">
        <title>Broccoli isolated Pseudomonas sp.</title>
        <authorList>
            <person name="Fujikawa T."/>
            <person name="Sawada H."/>
        </authorList>
    </citation>
    <scope>NUCLEOTIDE SEQUENCE [LARGE SCALE GENOMIC DNA]</scope>
    <source>
        <strain evidence="6 7">MAFF212428</strain>
    </source>
</reference>
<dbReference type="PANTHER" id="PTHR30408:SF12">
    <property type="entry name" value="TYPE I RESTRICTION ENZYME MJAVIII SPECIFICITY SUBUNIT"/>
    <property type="match status" value="1"/>
</dbReference>
<keyword evidence="2" id="KW-0680">Restriction system</keyword>
<dbReference type="InterPro" id="IPR044946">
    <property type="entry name" value="Restrct_endonuc_typeI_TRD_sf"/>
</dbReference>